<comment type="similarity">
    <text evidence="3">Belongs to the 1-acyl-sn-glycerol-3-phosphate acyltransferase family.</text>
</comment>
<keyword evidence="12" id="KW-0012">Acyltransferase</keyword>
<reference evidence="16" key="1">
    <citation type="journal article" date="2023" name="Mol. Biol. Evol.">
        <title>Third-Generation Sequencing Reveals the Adaptive Role of the Epigenome in Three Deep-Sea Polychaetes.</title>
        <authorList>
            <person name="Perez M."/>
            <person name="Aroh O."/>
            <person name="Sun Y."/>
            <person name="Lan Y."/>
            <person name="Juniper S.K."/>
            <person name="Young C.R."/>
            <person name="Angers B."/>
            <person name="Qian P.Y."/>
        </authorList>
    </citation>
    <scope>NUCLEOTIDE SEQUENCE</scope>
    <source>
        <strain evidence="16">R07B-5</strain>
    </source>
</reference>
<feature type="domain" description="EF-hand" evidence="15">
    <location>
        <begin position="423"/>
        <end position="458"/>
    </location>
</feature>
<feature type="transmembrane region" description="Helical" evidence="14">
    <location>
        <begin position="102"/>
        <end position="119"/>
    </location>
</feature>
<dbReference type="GO" id="GO:0008374">
    <property type="term" value="F:O-acyltransferase activity"/>
    <property type="evidence" value="ECO:0007669"/>
    <property type="project" value="InterPro"/>
</dbReference>
<dbReference type="CDD" id="cd07991">
    <property type="entry name" value="LPLAT_LPCAT1-like"/>
    <property type="match status" value="1"/>
</dbReference>
<evidence type="ECO:0000256" key="6">
    <source>
        <dbReference type="ARBA" id="ARBA00022692"/>
    </source>
</evidence>
<dbReference type="PANTHER" id="PTHR23063:SF52">
    <property type="entry name" value="LYSOPHOSPHATIDYLCHOLINE ACYLTRANSFERASE"/>
    <property type="match status" value="1"/>
</dbReference>
<evidence type="ECO:0000259" key="15">
    <source>
        <dbReference type="PROSITE" id="PS50222"/>
    </source>
</evidence>
<keyword evidence="4" id="KW-0444">Lipid biosynthesis</keyword>
<dbReference type="Gene3D" id="1.10.238.10">
    <property type="entry name" value="EF-hand"/>
    <property type="match status" value="1"/>
</dbReference>
<dbReference type="SUPFAM" id="SSF47473">
    <property type="entry name" value="EF-hand"/>
    <property type="match status" value="1"/>
</dbReference>
<dbReference type="Pfam" id="PF01553">
    <property type="entry name" value="Acyltransferase"/>
    <property type="match status" value="1"/>
</dbReference>
<keyword evidence="10" id="KW-0594">Phospholipid biosynthesis</keyword>
<evidence type="ECO:0000256" key="11">
    <source>
        <dbReference type="ARBA" id="ARBA00023264"/>
    </source>
</evidence>
<dbReference type="InterPro" id="IPR045252">
    <property type="entry name" value="LPCAT1-like"/>
</dbReference>
<sequence>MKNNPDVRNPAEPWQTKSSYRATNTKKMDLPAKHPFVHRPKITTVDKLQIAVMSVTIAPLRLVIVALLVTVTWFFATLALLGRSEADSKQPMSGWRSYIRPLVVFFARSVYFVCGFHWVSLRGTQVPAAVAPILALAPHTCYFDSLPVSFLNLSSVVTRASSEDVFMFGTLTKFTQPIFVRREDPNSRQHAIQEIQRRAQSKGKWPQILIFPEGTCTNGTALISFKPGAFYPGLPVQPVTLRYINKMDTIPWTWDGPDALKVLWLTLCQFNTSLEMEFLPVYYPSPEEVKDVALFARNVRAKMAEALGVSVTDDTYEDCQLSSYTSQLDLPIMMQLSKSRKLCKKLRLDIRNGKSSELLERLCHIVTSKSTQVTLEEFASCLQLPVCDTMKEMFALYDKKGCGQVDLREYAMAMCLLIRQPTQIEDILRLAFQVFDHGSKGRVTTEELKGILHVLCGVDNSQAQELLQELSTSDKHTITYSELETYIEDHPEFSQQFVAPQRPASVLESLTCVGIGDTAKRKVA</sequence>
<dbReference type="Proteomes" id="UP001209878">
    <property type="component" value="Unassembled WGS sequence"/>
</dbReference>
<keyword evidence="11" id="KW-1208">Phospholipid metabolism</keyword>
<dbReference type="SMART" id="SM00563">
    <property type="entry name" value="PlsC"/>
    <property type="match status" value="1"/>
</dbReference>
<dbReference type="InterPro" id="IPR002123">
    <property type="entry name" value="Plipid/glycerol_acylTrfase"/>
</dbReference>
<proteinExistence type="inferred from homology"/>
<keyword evidence="5" id="KW-0808">Transferase</keyword>
<evidence type="ECO:0000256" key="7">
    <source>
        <dbReference type="ARBA" id="ARBA00022989"/>
    </source>
</evidence>
<evidence type="ECO:0000313" key="16">
    <source>
        <dbReference type="EMBL" id="KAK2192173.1"/>
    </source>
</evidence>
<evidence type="ECO:0000256" key="10">
    <source>
        <dbReference type="ARBA" id="ARBA00023209"/>
    </source>
</evidence>
<dbReference type="SUPFAM" id="SSF69593">
    <property type="entry name" value="Glycerol-3-phosphate (1)-acyltransferase"/>
    <property type="match status" value="1"/>
</dbReference>
<evidence type="ECO:0000256" key="2">
    <source>
        <dbReference type="ARBA" id="ARBA00005074"/>
    </source>
</evidence>
<comment type="subcellular location">
    <subcellularLocation>
        <location evidence="1">Membrane</location>
    </subcellularLocation>
</comment>
<dbReference type="GO" id="GO:0042171">
    <property type="term" value="F:lysophosphatidic acid acyltransferase activity"/>
    <property type="evidence" value="ECO:0007669"/>
    <property type="project" value="TreeGrafter"/>
</dbReference>
<evidence type="ECO:0000256" key="5">
    <source>
        <dbReference type="ARBA" id="ARBA00022679"/>
    </source>
</evidence>
<keyword evidence="7 14" id="KW-1133">Transmembrane helix</keyword>
<evidence type="ECO:0000256" key="13">
    <source>
        <dbReference type="ARBA" id="ARBA00025707"/>
    </source>
</evidence>
<feature type="transmembrane region" description="Helical" evidence="14">
    <location>
        <begin position="62"/>
        <end position="81"/>
    </location>
</feature>
<dbReference type="EMBL" id="JAODUO010000037">
    <property type="protein sequence ID" value="KAK2192173.1"/>
    <property type="molecule type" value="Genomic_DNA"/>
</dbReference>
<evidence type="ECO:0000256" key="9">
    <source>
        <dbReference type="ARBA" id="ARBA00023136"/>
    </source>
</evidence>
<dbReference type="PROSITE" id="PS50222">
    <property type="entry name" value="EF_HAND_2"/>
    <property type="match status" value="2"/>
</dbReference>
<comment type="pathway">
    <text evidence="13">Phospholipid metabolism.</text>
</comment>
<gene>
    <name evidence="16" type="ORF">NP493_37g07019</name>
</gene>
<evidence type="ECO:0000256" key="8">
    <source>
        <dbReference type="ARBA" id="ARBA00023098"/>
    </source>
</evidence>
<dbReference type="AlphaFoldDB" id="A0AAD9UJS9"/>
<evidence type="ECO:0000256" key="14">
    <source>
        <dbReference type="SAM" id="Phobius"/>
    </source>
</evidence>
<name>A0AAD9UJS9_RIDPI</name>
<evidence type="ECO:0000256" key="4">
    <source>
        <dbReference type="ARBA" id="ARBA00022516"/>
    </source>
</evidence>
<dbReference type="InterPro" id="IPR002048">
    <property type="entry name" value="EF_hand_dom"/>
</dbReference>
<evidence type="ECO:0000256" key="1">
    <source>
        <dbReference type="ARBA" id="ARBA00004370"/>
    </source>
</evidence>
<dbReference type="GO" id="GO:0005509">
    <property type="term" value="F:calcium ion binding"/>
    <property type="evidence" value="ECO:0007669"/>
    <property type="project" value="InterPro"/>
</dbReference>
<dbReference type="InterPro" id="IPR011992">
    <property type="entry name" value="EF-hand-dom_pair"/>
</dbReference>
<feature type="domain" description="EF-hand" evidence="15">
    <location>
        <begin position="385"/>
        <end position="420"/>
    </location>
</feature>
<comment type="caution">
    <text evidence="16">The sequence shown here is derived from an EMBL/GenBank/DDBJ whole genome shotgun (WGS) entry which is preliminary data.</text>
</comment>
<keyword evidence="6 14" id="KW-0812">Transmembrane</keyword>
<dbReference type="GO" id="GO:0008654">
    <property type="term" value="P:phospholipid biosynthetic process"/>
    <property type="evidence" value="ECO:0007669"/>
    <property type="project" value="UniProtKB-KW"/>
</dbReference>
<protein>
    <recommendedName>
        <fullName evidence="15">EF-hand domain-containing protein</fullName>
    </recommendedName>
</protein>
<dbReference type="GO" id="GO:0005783">
    <property type="term" value="C:endoplasmic reticulum"/>
    <property type="evidence" value="ECO:0007669"/>
    <property type="project" value="TreeGrafter"/>
</dbReference>
<dbReference type="PANTHER" id="PTHR23063">
    <property type="entry name" value="PHOSPHOLIPID ACYLTRANSFERASE"/>
    <property type="match status" value="1"/>
</dbReference>
<evidence type="ECO:0000256" key="12">
    <source>
        <dbReference type="ARBA" id="ARBA00023315"/>
    </source>
</evidence>
<keyword evidence="17" id="KW-1185">Reference proteome</keyword>
<evidence type="ECO:0000256" key="3">
    <source>
        <dbReference type="ARBA" id="ARBA00008655"/>
    </source>
</evidence>
<organism evidence="16 17">
    <name type="scientific">Ridgeia piscesae</name>
    <name type="common">Tubeworm</name>
    <dbReference type="NCBI Taxonomy" id="27915"/>
    <lineage>
        <taxon>Eukaryota</taxon>
        <taxon>Metazoa</taxon>
        <taxon>Spiralia</taxon>
        <taxon>Lophotrochozoa</taxon>
        <taxon>Annelida</taxon>
        <taxon>Polychaeta</taxon>
        <taxon>Sedentaria</taxon>
        <taxon>Canalipalpata</taxon>
        <taxon>Sabellida</taxon>
        <taxon>Siboglinidae</taxon>
        <taxon>Ridgeia</taxon>
    </lineage>
</organism>
<evidence type="ECO:0000313" key="17">
    <source>
        <dbReference type="Proteomes" id="UP001209878"/>
    </source>
</evidence>
<keyword evidence="9 14" id="KW-0472">Membrane</keyword>
<comment type="pathway">
    <text evidence="2">Lipid metabolism; phospholipid metabolism.</text>
</comment>
<dbReference type="GO" id="GO:0016020">
    <property type="term" value="C:membrane"/>
    <property type="evidence" value="ECO:0007669"/>
    <property type="project" value="UniProtKB-SubCell"/>
</dbReference>
<keyword evidence="8" id="KW-0443">Lipid metabolism</keyword>
<accession>A0AAD9UJS9</accession>